<evidence type="ECO:0000256" key="6">
    <source>
        <dbReference type="ARBA" id="ARBA00023237"/>
    </source>
</evidence>
<keyword evidence="8" id="KW-0378">Hydrolase</keyword>
<evidence type="ECO:0000256" key="5">
    <source>
        <dbReference type="ARBA" id="ARBA00023136"/>
    </source>
</evidence>
<feature type="domain" description="TonB-dependent transporter Oar-like beta-barrel" evidence="7">
    <location>
        <begin position="367"/>
        <end position="1023"/>
    </location>
</feature>
<comment type="caution">
    <text evidence="8">The sequence shown here is derived from an EMBL/GenBank/DDBJ whole genome shotgun (WGS) entry which is preliminary data.</text>
</comment>
<dbReference type="SUPFAM" id="SSF49464">
    <property type="entry name" value="Carboxypeptidase regulatory domain-like"/>
    <property type="match status" value="1"/>
</dbReference>
<evidence type="ECO:0000256" key="4">
    <source>
        <dbReference type="ARBA" id="ARBA00022692"/>
    </source>
</evidence>
<dbReference type="PANTHER" id="PTHR30069:SF46">
    <property type="entry name" value="OAR PROTEIN"/>
    <property type="match status" value="1"/>
</dbReference>
<dbReference type="Pfam" id="PF25183">
    <property type="entry name" value="OMP_b-brl_4"/>
    <property type="match status" value="2"/>
</dbReference>
<keyword evidence="3" id="KW-1134">Transmembrane beta strand</keyword>
<dbReference type="Pfam" id="PF13620">
    <property type="entry name" value="CarboxypepD_reg"/>
    <property type="match status" value="1"/>
</dbReference>
<dbReference type="InterPro" id="IPR008969">
    <property type="entry name" value="CarboxyPept-like_regulatory"/>
</dbReference>
<evidence type="ECO:0000313" key="8">
    <source>
        <dbReference type="EMBL" id="RZU40370.1"/>
    </source>
</evidence>
<dbReference type="AlphaFoldDB" id="A0A4Q7YS69"/>
<dbReference type="SUPFAM" id="SSF56935">
    <property type="entry name" value="Porins"/>
    <property type="match status" value="1"/>
</dbReference>
<sequence>MAAHIVSRSNFLLLLFVLMLFLQPPLSALGQSAQIAGTVTDPSKAVIPNASIGIVETATQVKWDTISNGDGRYVAPSLAPGIYQITVQAPNFETQMVRDLRLNVASKVSLDFVLHPGAVSQSVVVDGGGIHLNTTDASVSTVIDRRLVENLPLNGRSFQSLMTLAPGVLLVPSQGVGQSGELSVNGQRTESNYFTVDGVSANIGASVSSSGFTGAGFAGATPGETALGTTQSLVSIDALQEFRATTSTYSAEYGRGPGGQFSFQTRSGTNQYHGTVFDYLRNDALDANSWFNGYTNAIPVPKQALRQNDFGGTLGGFLDIPHLYNGRNRTFFFFSYEGLRLINPTPSQLYEVPSNELRQKAPDALKPFLASFPVSTQPDNGNGLSYYTAGYSAPSSIDTTSIRIDHSFSDRFKIFGRYSDSPSNSTSRQPWNLAQVNATIINMKTITLGATNMLSPTMNNELRFNVTGNDYKSSRTLDDFGGATPINVAGIPGLQSDSWLTFFLFYDLYPYFLLEPQSNRARQVNVVDTFMHTIGRHNLRYGVDYRRLVVSEALPSLWEVGFYYDEASVLANQTSGINMYKQSINMKAVYPNTSLFAQDEWKVNDRLSLSCGVRWELNPAPHDANGNTPYTVDQITDLSTVKLAPKGTALWKTTYGNFAPRLGAAYQIHRTPGSSTVFRAGAGLFYDTGTQLAADGYYGVGTTGFRSFNGDPFPLTTAQIDSVPQPNANPPYNVAVWGFDPHLKLPYTVQWNVAVEQQLGEQQTLNINYVASASRRLLTQNFYSPDLLGNPNFASGNGLYLTTNRASANYQSLQVRFQRSLAHGFQGLLGYTWSHSLDNASTNFTIYQLERGPSDFDIRNNFQAALSYDIPGHYSNAWLSYPLKHWTLDTRISARSALPVDIFSRTTIDSASGQGQHFHPDRVLSQPLYTDNPLAPTGRQINPQAFQELDDANGNVIEGNAGRNSARGFDAVQADVSLRRDFPFTDRVGLQFRVEAYNIFNHPSFGSIYNSLDNGPLFGQAYTSLASQLGGLSSIYQLGGARSMQVALKLHF</sequence>
<evidence type="ECO:0000259" key="7">
    <source>
        <dbReference type="Pfam" id="PF25183"/>
    </source>
</evidence>
<reference evidence="8 9" key="1">
    <citation type="submission" date="2019-02" db="EMBL/GenBank/DDBJ databases">
        <title>Genomic Encyclopedia of Archaeal and Bacterial Type Strains, Phase II (KMG-II): from individual species to whole genera.</title>
        <authorList>
            <person name="Goeker M."/>
        </authorList>
    </citation>
    <scope>NUCLEOTIDE SEQUENCE [LARGE SCALE GENOMIC DNA]</scope>
    <source>
        <strain evidence="8 9">DSM 18101</strain>
    </source>
</reference>
<dbReference type="PANTHER" id="PTHR30069">
    <property type="entry name" value="TONB-DEPENDENT OUTER MEMBRANE RECEPTOR"/>
    <property type="match status" value="1"/>
</dbReference>
<organism evidence="8 9">
    <name type="scientific">Edaphobacter modestus</name>
    <dbReference type="NCBI Taxonomy" id="388466"/>
    <lineage>
        <taxon>Bacteria</taxon>
        <taxon>Pseudomonadati</taxon>
        <taxon>Acidobacteriota</taxon>
        <taxon>Terriglobia</taxon>
        <taxon>Terriglobales</taxon>
        <taxon>Acidobacteriaceae</taxon>
        <taxon>Edaphobacter</taxon>
    </lineage>
</organism>
<proteinExistence type="predicted"/>
<keyword evidence="2" id="KW-0813">Transport</keyword>
<keyword evidence="9" id="KW-1185">Reference proteome</keyword>
<dbReference type="RefSeq" id="WP_130418446.1">
    <property type="nucleotide sequence ID" value="NZ_SHKW01000001.1"/>
</dbReference>
<feature type="domain" description="TonB-dependent transporter Oar-like beta-barrel" evidence="7">
    <location>
        <begin position="265"/>
        <end position="359"/>
    </location>
</feature>
<dbReference type="GO" id="GO:0015344">
    <property type="term" value="F:siderophore uptake transmembrane transporter activity"/>
    <property type="evidence" value="ECO:0007669"/>
    <property type="project" value="TreeGrafter"/>
</dbReference>
<keyword evidence="6" id="KW-0998">Cell outer membrane</keyword>
<dbReference type="Gene3D" id="2.60.40.1120">
    <property type="entry name" value="Carboxypeptidase-like, regulatory domain"/>
    <property type="match status" value="1"/>
</dbReference>
<accession>A0A4Q7YS69</accession>
<keyword evidence="5" id="KW-0472">Membrane</keyword>
<evidence type="ECO:0000256" key="3">
    <source>
        <dbReference type="ARBA" id="ARBA00022452"/>
    </source>
</evidence>
<dbReference type="OrthoDB" id="97893at2"/>
<evidence type="ECO:0000313" key="9">
    <source>
        <dbReference type="Proteomes" id="UP000292958"/>
    </source>
</evidence>
<protein>
    <submittedName>
        <fullName evidence="8">Carboxypeptidase family protein</fullName>
    </submittedName>
</protein>
<dbReference type="InterPro" id="IPR039426">
    <property type="entry name" value="TonB-dep_rcpt-like"/>
</dbReference>
<dbReference type="GO" id="GO:0004180">
    <property type="term" value="F:carboxypeptidase activity"/>
    <property type="evidence" value="ECO:0007669"/>
    <property type="project" value="UniProtKB-KW"/>
</dbReference>
<dbReference type="Proteomes" id="UP000292958">
    <property type="component" value="Unassembled WGS sequence"/>
</dbReference>
<evidence type="ECO:0000256" key="2">
    <source>
        <dbReference type="ARBA" id="ARBA00022448"/>
    </source>
</evidence>
<name>A0A4Q7YS69_9BACT</name>
<dbReference type="InterPro" id="IPR036942">
    <property type="entry name" value="Beta-barrel_TonB_sf"/>
</dbReference>
<keyword evidence="8" id="KW-0645">Protease</keyword>
<keyword evidence="4" id="KW-0812">Transmembrane</keyword>
<comment type="subcellular location">
    <subcellularLocation>
        <location evidence="1">Cell outer membrane</location>
        <topology evidence="1">Multi-pass membrane protein</topology>
    </subcellularLocation>
</comment>
<dbReference type="InterPro" id="IPR057601">
    <property type="entry name" value="Oar-like_b-barrel"/>
</dbReference>
<dbReference type="Gene3D" id="2.40.170.20">
    <property type="entry name" value="TonB-dependent receptor, beta-barrel domain"/>
    <property type="match status" value="1"/>
</dbReference>
<evidence type="ECO:0000256" key="1">
    <source>
        <dbReference type="ARBA" id="ARBA00004571"/>
    </source>
</evidence>
<gene>
    <name evidence="8" type="ORF">BDD14_1823</name>
</gene>
<dbReference type="GO" id="GO:0044718">
    <property type="term" value="P:siderophore transmembrane transport"/>
    <property type="evidence" value="ECO:0007669"/>
    <property type="project" value="TreeGrafter"/>
</dbReference>
<dbReference type="GO" id="GO:0009279">
    <property type="term" value="C:cell outer membrane"/>
    <property type="evidence" value="ECO:0007669"/>
    <property type="project" value="UniProtKB-SubCell"/>
</dbReference>
<dbReference type="EMBL" id="SHKW01000001">
    <property type="protein sequence ID" value="RZU40370.1"/>
    <property type="molecule type" value="Genomic_DNA"/>
</dbReference>
<keyword evidence="8" id="KW-0121">Carboxypeptidase</keyword>